<evidence type="ECO:0000313" key="1">
    <source>
        <dbReference type="EnsemblMetazoa" id="ENSAATROPP014405"/>
    </source>
</evidence>
<reference evidence="1" key="1">
    <citation type="submission" date="2024-04" db="UniProtKB">
        <authorList>
            <consortium name="EnsemblMetazoa"/>
        </authorList>
    </citation>
    <scope>IDENTIFICATION</scope>
    <source>
        <strain evidence="1">EBRO</strain>
    </source>
</reference>
<proteinExistence type="predicted"/>
<dbReference type="Proteomes" id="UP000075880">
    <property type="component" value="Unassembled WGS sequence"/>
</dbReference>
<dbReference type="EnsemblMetazoa" id="ENSAATROPT016390">
    <property type="protein sequence ID" value="ENSAATROPP014405"/>
    <property type="gene ID" value="ENSAATROPG013410"/>
</dbReference>
<dbReference type="AlphaFoldDB" id="A0AAG5DTZ5"/>
<evidence type="ECO:0000313" key="2">
    <source>
        <dbReference type="Proteomes" id="UP000075880"/>
    </source>
</evidence>
<protein>
    <submittedName>
        <fullName evidence="1">Uncharacterized protein</fullName>
    </submittedName>
</protein>
<accession>A0AAG5DTZ5</accession>
<keyword evidence="2" id="KW-1185">Reference proteome</keyword>
<name>A0AAG5DTZ5_ANOAO</name>
<sequence>NCRKLQPSIFDDGSLNLEARWKTGKVSQKIKGTLRCDPSPGDRKAQPASASIASAICPVSCERKQTEATHERAHPGRIITGRPPWFTEMLVKCTSWVNYGFNL</sequence>
<organism evidence="1 2">
    <name type="scientific">Anopheles atroparvus</name>
    <name type="common">European mosquito</name>
    <dbReference type="NCBI Taxonomy" id="41427"/>
    <lineage>
        <taxon>Eukaryota</taxon>
        <taxon>Metazoa</taxon>
        <taxon>Ecdysozoa</taxon>
        <taxon>Arthropoda</taxon>
        <taxon>Hexapoda</taxon>
        <taxon>Insecta</taxon>
        <taxon>Pterygota</taxon>
        <taxon>Neoptera</taxon>
        <taxon>Endopterygota</taxon>
        <taxon>Diptera</taxon>
        <taxon>Nematocera</taxon>
        <taxon>Culicoidea</taxon>
        <taxon>Culicidae</taxon>
        <taxon>Anophelinae</taxon>
        <taxon>Anopheles</taxon>
    </lineage>
</organism>